<gene>
    <name evidence="3" type="ORF">DFR68_11475</name>
</gene>
<dbReference type="STRING" id="1210089.GCA_001613165_02766"/>
<evidence type="ECO:0000313" key="4">
    <source>
        <dbReference type="Proteomes" id="UP000255355"/>
    </source>
</evidence>
<accession>A0A370GRF0</accession>
<dbReference type="SUPFAM" id="SSF51735">
    <property type="entry name" value="NAD(P)-binding Rossmann-fold domains"/>
    <property type="match status" value="1"/>
</dbReference>
<dbReference type="Gene3D" id="3.40.50.720">
    <property type="entry name" value="NAD(P)-binding Rossmann-like Domain"/>
    <property type="match status" value="1"/>
</dbReference>
<dbReference type="PRINTS" id="PR00080">
    <property type="entry name" value="SDRFAMILY"/>
</dbReference>
<dbReference type="Pfam" id="PF13561">
    <property type="entry name" value="adh_short_C2"/>
    <property type="match status" value="1"/>
</dbReference>
<dbReference type="PROSITE" id="PS00061">
    <property type="entry name" value="ADH_SHORT"/>
    <property type="match status" value="1"/>
</dbReference>
<dbReference type="CDD" id="cd05233">
    <property type="entry name" value="SDR_c"/>
    <property type="match status" value="1"/>
</dbReference>
<dbReference type="InterPro" id="IPR036291">
    <property type="entry name" value="NAD(P)-bd_dom_sf"/>
</dbReference>
<dbReference type="PANTHER" id="PTHR42760">
    <property type="entry name" value="SHORT-CHAIN DEHYDROGENASES/REDUCTASES FAMILY MEMBER"/>
    <property type="match status" value="1"/>
</dbReference>
<name>A0A370GRF0_9NOCA</name>
<comment type="similarity">
    <text evidence="1">Belongs to the short-chain dehydrogenases/reductases (SDR) family.</text>
</comment>
<protein>
    <submittedName>
        <fullName evidence="3">SDR family mycofactocin-dependent oxidoreductase</fullName>
    </submittedName>
</protein>
<organism evidence="3 4">
    <name type="scientific">Nocardia mexicana</name>
    <dbReference type="NCBI Taxonomy" id="279262"/>
    <lineage>
        <taxon>Bacteria</taxon>
        <taxon>Bacillati</taxon>
        <taxon>Actinomycetota</taxon>
        <taxon>Actinomycetes</taxon>
        <taxon>Mycobacteriales</taxon>
        <taxon>Nocardiaceae</taxon>
        <taxon>Nocardia</taxon>
    </lineage>
</organism>
<dbReference type="InterPro" id="IPR002347">
    <property type="entry name" value="SDR_fam"/>
</dbReference>
<dbReference type="InterPro" id="IPR030981">
    <property type="entry name" value="SDR_subfam_2"/>
</dbReference>
<dbReference type="NCBIfam" id="TIGR04504">
    <property type="entry name" value="SDR_subfam_2"/>
    <property type="match status" value="1"/>
</dbReference>
<dbReference type="InterPro" id="IPR020904">
    <property type="entry name" value="Sc_DH/Rdtase_CS"/>
</dbReference>
<proteinExistence type="inferred from homology"/>
<evidence type="ECO:0000313" key="3">
    <source>
        <dbReference type="EMBL" id="RDI45054.1"/>
    </source>
</evidence>
<reference evidence="3 4" key="1">
    <citation type="submission" date="2018-07" db="EMBL/GenBank/DDBJ databases">
        <title>Genomic Encyclopedia of Type Strains, Phase IV (KMG-IV): sequencing the most valuable type-strain genomes for metagenomic binning, comparative biology and taxonomic classification.</title>
        <authorList>
            <person name="Goeker M."/>
        </authorList>
    </citation>
    <scope>NUCLEOTIDE SEQUENCE [LARGE SCALE GENOMIC DNA]</scope>
    <source>
        <strain evidence="3 4">DSM 44952</strain>
    </source>
</reference>
<dbReference type="NCBIfam" id="NF040491">
    <property type="entry name" value="SDR_subfam_4"/>
    <property type="match status" value="1"/>
</dbReference>
<dbReference type="PRINTS" id="PR00081">
    <property type="entry name" value="GDHRDH"/>
</dbReference>
<evidence type="ECO:0000256" key="2">
    <source>
        <dbReference type="ARBA" id="ARBA00023002"/>
    </source>
</evidence>
<sequence length="278" mass="27708">MARPRNVVSGSGHRRVAVVTGAARGIGAATVLALADRGWSVLAVDVADDDAVLPYPMGTKQELLAVATEAGGRVNRVGAVRPFVADVRDPGALRAAVAEAVDTWGGLDAAIGAAGVIAGGVPLWDMPIEQERAVMDVCLGGVVNLARAAVPALLERPEPRSGRFLAIASAAATKGLPMLAAYCAAKAGVAGLIRALGAELGGTGVTANAVSPGSTDTAILDETARIYGLPDAARFGGQQPVGRLLQPAEIAAVLAFLAGADNSAMTGAVIPVDGGLAL</sequence>
<dbReference type="FunFam" id="3.40.50.720:FF:000084">
    <property type="entry name" value="Short-chain dehydrogenase reductase"/>
    <property type="match status" value="1"/>
</dbReference>
<dbReference type="RefSeq" id="WP_246011601.1">
    <property type="nucleotide sequence ID" value="NZ_QQAZ01000014.1"/>
</dbReference>
<dbReference type="GO" id="GO:0016616">
    <property type="term" value="F:oxidoreductase activity, acting on the CH-OH group of donors, NAD or NADP as acceptor"/>
    <property type="evidence" value="ECO:0007669"/>
    <property type="project" value="TreeGrafter"/>
</dbReference>
<dbReference type="Proteomes" id="UP000255355">
    <property type="component" value="Unassembled WGS sequence"/>
</dbReference>
<dbReference type="EMBL" id="QQAZ01000014">
    <property type="protein sequence ID" value="RDI45054.1"/>
    <property type="molecule type" value="Genomic_DNA"/>
</dbReference>
<dbReference type="AlphaFoldDB" id="A0A370GRF0"/>
<comment type="caution">
    <text evidence="3">The sequence shown here is derived from an EMBL/GenBank/DDBJ whole genome shotgun (WGS) entry which is preliminary data.</text>
</comment>
<evidence type="ECO:0000256" key="1">
    <source>
        <dbReference type="ARBA" id="ARBA00006484"/>
    </source>
</evidence>
<dbReference type="PANTHER" id="PTHR42760:SF133">
    <property type="entry name" value="3-OXOACYL-[ACYL-CARRIER-PROTEIN] REDUCTASE"/>
    <property type="match status" value="1"/>
</dbReference>
<keyword evidence="4" id="KW-1185">Reference proteome</keyword>
<keyword evidence="2" id="KW-0560">Oxidoreductase</keyword>